<comment type="caution">
    <text evidence="1">The sequence shown here is derived from an EMBL/GenBank/DDBJ whole genome shotgun (WGS) entry which is preliminary data.</text>
</comment>
<organism evidence="1 2">
    <name type="scientific">Hoeflea prorocentri</name>
    <dbReference type="NCBI Taxonomy" id="1922333"/>
    <lineage>
        <taxon>Bacteria</taxon>
        <taxon>Pseudomonadati</taxon>
        <taxon>Pseudomonadota</taxon>
        <taxon>Alphaproteobacteria</taxon>
        <taxon>Hyphomicrobiales</taxon>
        <taxon>Rhizobiaceae</taxon>
        <taxon>Hoeflea</taxon>
    </lineage>
</organism>
<sequence>MKKTYEKPRVTERAKLSQVTAKLTVSGAPKFIPFTPPGNT</sequence>
<evidence type="ECO:0000313" key="1">
    <source>
        <dbReference type="EMBL" id="MDA5398356.1"/>
    </source>
</evidence>
<dbReference type="RefSeq" id="WP_267989787.1">
    <property type="nucleotide sequence ID" value="NZ_JAPJZI010000001.1"/>
</dbReference>
<keyword evidence="2" id="KW-1185">Reference proteome</keyword>
<name>A0A9X3UKH7_9HYPH</name>
<dbReference type="AlphaFoldDB" id="A0A9X3UKH7"/>
<protein>
    <submittedName>
        <fullName evidence="1">Uncharacterized protein</fullName>
    </submittedName>
</protein>
<evidence type="ECO:0000313" key="2">
    <source>
        <dbReference type="Proteomes" id="UP001151234"/>
    </source>
</evidence>
<reference evidence="1" key="1">
    <citation type="submission" date="2022-11" db="EMBL/GenBank/DDBJ databases">
        <title>Draft genome sequence of Hoeflea poritis E7-10 and Hoeflea prorocentri PM5-8, separated from scleractinian coral Porites lutea and marine dinoflagellate.</title>
        <authorList>
            <person name="Zhang G."/>
            <person name="Wei Q."/>
            <person name="Cai L."/>
        </authorList>
    </citation>
    <scope>NUCLEOTIDE SEQUENCE</scope>
    <source>
        <strain evidence="1">PM5-8</strain>
    </source>
</reference>
<dbReference type="Proteomes" id="UP001151234">
    <property type="component" value="Unassembled WGS sequence"/>
</dbReference>
<gene>
    <name evidence="1" type="ORF">OQ273_07190</name>
</gene>
<accession>A0A9X3UKH7</accession>
<dbReference type="EMBL" id="JAPJZI010000001">
    <property type="protein sequence ID" value="MDA5398356.1"/>
    <property type="molecule type" value="Genomic_DNA"/>
</dbReference>
<proteinExistence type="predicted"/>